<dbReference type="Proteomes" id="UP000094379">
    <property type="component" value="Unassembled WGS sequence"/>
</dbReference>
<evidence type="ECO:0000313" key="3">
    <source>
        <dbReference type="EMBL" id="ODN68218.1"/>
    </source>
</evidence>
<accession>A0A1E3GVW1</accession>
<name>A0A1E3GVW1_9GAMM</name>
<reference evidence="3 4" key="1">
    <citation type="submission" date="2016-07" db="EMBL/GenBank/DDBJ databases">
        <title>Draft Genome Sequence of Methylophaga muralis Bur 1.</title>
        <authorList>
            <person name="Vasilenko O.V."/>
            <person name="Doronina N.V."/>
            <person name="Shmareva M.N."/>
            <person name="Tarlachkov S.V."/>
            <person name="Mustakhimov I."/>
            <person name="Trotsenko Y.A."/>
        </authorList>
    </citation>
    <scope>NUCLEOTIDE SEQUENCE [LARGE SCALE GENOMIC DNA]</scope>
    <source>
        <strain evidence="3 4">Bur 1</strain>
    </source>
</reference>
<dbReference type="PANTHER" id="PTHR30273:SF2">
    <property type="entry name" value="PROTEIN FECR"/>
    <property type="match status" value="1"/>
</dbReference>
<dbReference type="Pfam" id="PF16220">
    <property type="entry name" value="DUF4880"/>
    <property type="match status" value="1"/>
</dbReference>
<dbReference type="PATRIC" id="fig|291169.3.peg.193"/>
<dbReference type="InterPro" id="IPR012373">
    <property type="entry name" value="Ferrdict_sens_TM"/>
</dbReference>
<feature type="domain" description="FecR N-terminal" evidence="2">
    <location>
        <begin position="18"/>
        <end position="59"/>
    </location>
</feature>
<dbReference type="STRING" id="291169.A9E74_00190"/>
<keyword evidence="4" id="KW-1185">Reference proteome</keyword>
<protein>
    <submittedName>
        <fullName evidence="3">Fec operon regulator FecR</fullName>
    </submittedName>
</protein>
<evidence type="ECO:0000259" key="1">
    <source>
        <dbReference type="Pfam" id="PF04773"/>
    </source>
</evidence>
<dbReference type="EMBL" id="MCRI01000001">
    <property type="protein sequence ID" value="ODN68218.1"/>
    <property type="molecule type" value="Genomic_DNA"/>
</dbReference>
<dbReference type="AlphaFoldDB" id="A0A1E3GVW1"/>
<organism evidence="3 4">
    <name type="scientific">Methylophaga muralis</name>
    <dbReference type="NCBI Taxonomy" id="291169"/>
    <lineage>
        <taxon>Bacteria</taxon>
        <taxon>Pseudomonadati</taxon>
        <taxon>Pseudomonadota</taxon>
        <taxon>Gammaproteobacteria</taxon>
        <taxon>Thiotrichales</taxon>
        <taxon>Piscirickettsiaceae</taxon>
        <taxon>Methylophaga</taxon>
    </lineage>
</organism>
<gene>
    <name evidence="3" type="ORF">A9E74_00190</name>
</gene>
<dbReference type="PIRSF" id="PIRSF018266">
    <property type="entry name" value="FecR"/>
    <property type="match status" value="1"/>
</dbReference>
<evidence type="ECO:0000259" key="2">
    <source>
        <dbReference type="Pfam" id="PF16220"/>
    </source>
</evidence>
<dbReference type="Gene3D" id="2.60.120.1440">
    <property type="match status" value="1"/>
</dbReference>
<dbReference type="PANTHER" id="PTHR30273">
    <property type="entry name" value="PERIPLASMIC SIGNAL SENSOR AND SIGMA FACTOR ACTIVATOR FECR-RELATED"/>
    <property type="match status" value="1"/>
</dbReference>
<dbReference type="Pfam" id="PF04773">
    <property type="entry name" value="FecR"/>
    <property type="match status" value="1"/>
</dbReference>
<comment type="caution">
    <text evidence="3">The sequence shown here is derived from an EMBL/GenBank/DDBJ whole genome shotgun (WGS) entry which is preliminary data.</text>
</comment>
<dbReference type="GO" id="GO:0016989">
    <property type="term" value="F:sigma factor antagonist activity"/>
    <property type="evidence" value="ECO:0007669"/>
    <property type="project" value="TreeGrafter"/>
</dbReference>
<sequence length="324" mass="36640">MKAALARLTPQQQKALADAAQWHVELTANTNIDKTQQAWQSWLSKQPENHWAWQQLEKLQQQLKQLPGDVAFNSLTPDSEEHPSNTRRNVLKSIAGIVGISSSSWLAWQYSPAGLMLADHSTHTGEIREVQLTDGSTIMLNSASAINVHFSEVERRINLQQGEIMISTSSNSDIRPFYVQTHQGLLKPFGTRFSVQQQKDYTILSVFEHQVKVSLPNKQQTICRAGNKLIFSQTNFEPVTALVEGEDAWLQKKLIINDMSLDIFLNELARYRPGVIRVEPELSKFHISGTFDVGNTDQALMAVTWLFPVAVTFRSRYWVTVHSA</sequence>
<feature type="domain" description="FecR protein" evidence="1">
    <location>
        <begin position="119"/>
        <end position="211"/>
    </location>
</feature>
<dbReference type="InterPro" id="IPR006860">
    <property type="entry name" value="FecR"/>
</dbReference>
<proteinExistence type="predicted"/>
<dbReference type="RefSeq" id="WP_069294793.1">
    <property type="nucleotide sequence ID" value="NZ_MCRI01000001.1"/>
</dbReference>
<dbReference type="InterPro" id="IPR032623">
    <property type="entry name" value="FecR_N"/>
</dbReference>
<evidence type="ECO:0000313" key="4">
    <source>
        <dbReference type="Proteomes" id="UP000094379"/>
    </source>
</evidence>